<accession>A0A2K3LL83</accession>
<dbReference type="AlphaFoldDB" id="A0A2K3LL83"/>
<evidence type="ECO:0000313" key="6">
    <source>
        <dbReference type="Proteomes" id="UP000236291"/>
    </source>
</evidence>
<keyword evidence="3" id="KW-0812">Transmembrane</keyword>
<dbReference type="EMBL" id="ASHM01035697">
    <property type="protein sequence ID" value="PNX79304.1"/>
    <property type="molecule type" value="Genomic_DNA"/>
</dbReference>
<dbReference type="InterPro" id="IPR001878">
    <property type="entry name" value="Znf_CCHC"/>
</dbReference>
<feature type="region of interest" description="Disordered" evidence="2">
    <location>
        <begin position="231"/>
        <end position="278"/>
    </location>
</feature>
<dbReference type="InterPro" id="IPR036875">
    <property type="entry name" value="Znf_CCHC_sf"/>
</dbReference>
<dbReference type="PROSITE" id="PS50158">
    <property type="entry name" value="ZF_CCHC"/>
    <property type="match status" value="2"/>
</dbReference>
<dbReference type="Gene3D" id="4.10.60.10">
    <property type="entry name" value="Zinc finger, CCHC-type"/>
    <property type="match status" value="1"/>
</dbReference>
<organism evidence="5 6">
    <name type="scientific">Trifolium pratense</name>
    <name type="common">Red clover</name>
    <dbReference type="NCBI Taxonomy" id="57577"/>
    <lineage>
        <taxon>Eukaryota</taxon>
        <taxon>Viridiplantae</taxon>
        <taxon>Streptophyta</taxon>
        <taxon>Embryophyta</taxon>
        <taxon>Tracheophyta</taxon>
        <taxon>Spermatophyta</taxon>
        <taxon>Magnoliopsida</taxon>
        <taxon>eudicotyledons</taxon>
        <taxon>Gunneridae</taxon>
        <taxon>Pentapetalae</taxon>
        <taxon>rosids</taxon>
        <taxon>fabids</taxon>
        <taxon>Fabales</taxon>
        <taxon>Fabaceae</taxon>
        <taxon>Papilionoideae</taxon>
        <taxon>50 kb inversion clade</taxon>
        <taxon>NPAAA clade</taxon>
        <taxon>Hologalegina</taxon>
        <taxon>IRL clade</taxon>
        <taxon>Trifolieae</taxon>
        <taxon>Trifolium</taxon>
    </lineage>
</organism>
<proteinExistence type="predicted"/>
<dbReference type="InterPro" id="IPR032567">
    <property type="entry name" value="RTL1-rel"/>
</dbReference>
<evidence type="ECO:0000256" key="3">
    <source>
        <dbReference type="SAM" id="Phobius"/>
    </source>
</evidence>
<evidence type="ECO:0000259" key="4">
    <source>
        <dbReference type="PROSITE" id="PS50158"/>
    </source>
</evidence>
<feature type="domain" description="CCHC-type" evidence="4">
    <location>
        <begin position="288"/>
        <end position="301"/>
    </location>
</feature>
<keyword evidence="1" id="KW-0479">Metal-binding</keyword>
<dbReference type="InterPro" id="IPR005162">
    <property type="entry name" value="Retrotrans_gag_dom"/>
</dbReference>
<gene>
    <name evidence="5" type="ORF">L195_g035288</name>
</gene>
<evidence type="ECO:0000256" key="1">
    <source>
        <dbReference type="PROSITE-ProRule" id="PRU00047"/>
    </source>
</evidence>
<name>A0A2K3LL83_TRIPR</name>
<dbReference type="STRING" id="57577.A0A2K3LL83"/>
<reference evidence="5 6" key="2">
    <citation type="journal article" date="2017" name="Front. Plant Sci.">
        <title>Gene Classification and Mining of Molecular Markers Useful in Red Clover (Trifolium pratense) Breeding.</title>
        <authorList>
            <person name="Istvanek J."/>
            <person name="Dluhosova J."/>
            <person name="Dluhos P."/>
            <person name="Patkova L."/>
            <person name="Nedelnik J."/>
            <person name="Repkova J."/>
        </authorList>
    </citation>
    <scope>NUCLEOTIDE SEQUENCE [LARGE SCALE GENOMIC DNA]</scope>
    <source>
        <strain evidence="6">cv. Tatra</strain>
        <tissue evidence="5">Young leaves</tissue>
    </source>
</reference>
<feature type="transmembrane region" description="Helical" evidence="3">
    <location>
        <begin position="381"/>
        <end position="399"/>
    </location>
</feature>
<comment type="caution">
    <text evidence="5">The sequence shown here is derived from an EMBL/GenBank/DDBJ whole genome shotgun (WGS) entry which is preliminary data.</text>
</comment>
<sequence>MPPRRAPADPVTEDDRVERMANSMNVMAAAITAQTNAKTQRDLEKREREVHAAGTRVLTSFNNQNPPRFRGDGGPAAADLWLQAMEKILGAIHCPEEEMVTLATYQLLGDAEYWWGNTRLLMEAADEEYTWENFKRKFLAKYFPETARERYGEEFLKLTQGGMNVEAYAKKFESLSRYFRFFRDGIDETYMCRRFQGGLRYELQDAVVPLGIRHFQVLVEKCQEIEDMRSKRVNSQRSFSVGGPSRPSNQNRGRQGNEPYNRPRNNRELNHSENQGNRGSRIRYKRTCYNCGQEGHYFYECGLQGSLCYNCKKPGHFARDCKAPKVAPPVNANQGARPTATGRVYYMGTGVSGQASNAIREDYQIAGNALTALIDVGATHFYVYWVCCLLGIVCLSLLLF</sequence>
<keyword evidence="1" id="KW-0863">Zinc-finger</keyword>
<reference evidence="5 6" key="1">
    <citation type="journal article" date="2014" name="Am. J. Bot.">
        <title>Genome assembly and annotation for red clover (Trifolium pratense; Fabaceae).</title>
        <authorList>
            <person name="Istvanek J."/>
            <person name="Jaros M."/>
            <person name="Krenek A."/>
            <person name="Repkova J."/>
        </authorList>
    </citation>
    <scope>NUCLEOTIDE SEQUENCE [LARGE SCALE GENOMIC DNA]</scope>
    <source>
        <strain evidence="6">cv. Tatra</strain>
        <tissue evidence="5">Young leaves</tissue>
    </source>
</reference>
<evidence type="ECO:0000256" key="2">
    <source>
        <dbReference type="SAM" id="MobiDB-lite"/>
    </source>
</evidence>
<feature type="domain" description="CCHC-type" evidence="4">
    <location>
        <begin position="308"/>
        <end position="322"/>
    </location>
</feature>
<dbReference type="Proteomes" id="UP000236291">
    <property type="component" value="Unassembled WGS sequence"/>
</dbReference>
<protein>
    <submittedName>
        <fullName evidence="5">Putative TIR-NBS-LRR resistance protein</fullName>
    </submittedName>
</protein>
<dbReference type="GO" id="GO:0008270">
    <property type="term" value="F:zinc ion binding"/>
    <property type="evidence" value="ECO:0007669"/>
    <property type="project" value="UniProtKB-KW"/>
</dbReference>
<dbReference type="SUPFAM" id="SSF57756">
    <property type="entry name" value="Retrovirus zinc finger-like domains"/>
    <property type="match status" value="1"/>
</dbReference>
<keyword evidence="1" id="KW-0862">Zinc</keyword>
<dbReference type="Pfam" id="PF00098">
    <property type="entry name" value="zf-CCHC"/>
    <property type="match status" value="2"/>
</dbReference>
<dbReference type="Pfam" id="PF03732">
    <property type="entry name" value="Retrotrans_gag"/>
    <property type="match status" value="1"/>
</dbReference>
<keyword evidence="3" id="KW-1133">Transmembrane helix</keyword>
<dbReference type="GO" id="GO:0003676">
    <property type="term" value="F:nucleic acid binding"/>
    <property type="evidence" value="ECO:0007669"/>
    <property type="project" value="InterPro"/>
</dbReference>
<dbReference type="PANTHER" id="PTHR15503">
    <property type="entry name" value="LDOC1 RELATED"/>
    <property type="match status" value="1"/>
</dbReference>
<evidence type="ECO:0000313" key="5">
    <source>
        <dbReference type="EMBL" id="PNX79304.1"/>
    </source>
</evidence>
<dbReference type="PANTHER" id="PTHR15503:SF45">
    <property type="entry name" value="RNA-DIRECTED DNA POLYMERASE HOMOLOG"/>
    <property type="match status" value="1"/>
</dbReference>
<dbReference type="SMART" id="SM00343">
    <property type="entry name" value="ZnF_C2HC"/>
    <property type="match status" value="2"/>
</dbReference>
<keyword evidence="3" id="KW-0472">Membrane</keyword>